<reference evidence="2 3" key="1">
    <citation type="journal article" date="2019" name="Nat. Ecol. Evol.">
        <title>Megaphylogeny resolves global patterns of mushroom evolution.</title>
        <authorList>
            <person name="Varga T."/>
            <person name="Krizsan K."/>
            <person name="Foldi C."/>
            <person name="Dima B."/>
            <person name="Sanchez-Garcia M."/>
            <person name="Sanchez-Ramirez S."/>
            <person name="Szollosi G.J."/>
            <person name="Szarkandi J.G."/>
            <person name="Papp V."/>
            <person name="Albert L."/>
            <person name="Andreopoulos W."/>
            <person name="Angelini C."/>
            <person name="Antonin V."/>
            <person name="Barry K.W."/>
            <person name="Bougher N.L."/>
            <person name="Buchanan P."/>
            <person name="Buyck B."/>
            <person name="Bense V."/>
            <person name="Catcheside P."/>
            <person name="Chovatia M."/>
            <person name="Cooper J."/>
            <person name="Damon W."/>
            <person name="Desjardin D."/>
            <person name="Finy P."/>
            <person name="Geml J."/>
            <person name="Haridas S."/>
            <person name="Hughes K."/>
            <person name="Justo A."/>
            <person name="Karasinski D."/>
            <person name="Kautmanova I."/>
            <person name="Kiss B."/>
            <person name="Kocsube S."/>
            <person name="Kotiranta H."/>
            <person name="LaButti K.M."/>
            <person name="Lechner B.E."/>
            <person name="Liimatainen K."/>
            <person name="Lipzen A."/>
            <person name="Lukacs Z."/>
            <person name="Mihaltcheva S."/>
            <person name="Morgado L.N."/>
            <person name="Niskanen T."/>
            <person name="Noordeloos M.E."/>
            <person name="Ohm R.A."/>
            <person name="Ortiz-Santana B."/>
            <person name="Ovrebo C."/>
            <person name="Racz N."/>
            <person name="Riley R."/>
            <person name="Savchenko A."/>
            <person name="Shiryaev A."/>
            <person name="Soop K."/>
            <person name="Spirin V."/>
            <person name="Szebenyi C."/>
            <person name="Tomsovsky M."/>
            <person name="Tulloss R.E."/>
            <person name="Uehling J."/>
            <person name="Grigoriev I.V."/>
            <person name="Vagvolgyi C."/>
            <person name="Papp T."/>
            <person name="Martin F.M."/>
            <person name="Miettinen O."/>
            <person name="Hibbett D.S."/>
            <person name="Nagy L.G."/>
        </authorList>
    </citation>
    <scope>NUCLEOTIDE SEQUENCE [LARGE SCALE GENOMIC DNA]</scope>
    <source>
        <strain evidence="2 3">CBS 121175</strain>
    </source>
</reference>
<organism evidence="2 3">
    <name type="scientific">Coprinopsis marcescibilis</name>
    <name type="common">Agaric fungus</name>
    <name type="synonym">Psathyrella marcescibilis</name>
    <dbReference type="NCBI Taxonomy" id="230819"/>
    <lineage>
        <taxon>Eukaryota</taxon>
        <taxon>Fungi</taxon>
        <taxon>Dikarya</taxon>
        <taxon>Basidiomycota</taxon>
        <taxon>Agaricomycotina</taxon>
        <taxon>Agaricomycetes</taxon>
        <taxon>Agaricomycetidae</taxon>
        <taxon>Agaricales</taxon>
        <taxon>Agaricineae</taxon>
        <taxon>Psathyrellaceae</taxon>
        <taxon>Coprinopsis</taxon>
    </lineage>
</organism>
<feature type="compositionally biased region" description="Basic and acidic residues" evidence="1">
    <location>
        <begin position="63"/>
        <end position="74"/>
    </location>
</feature>
<keyword evidence="3" id="KW-1185">Reference proteome</keyword>
<gene>
    <name evidence="2" type="ORF">FA15DRAFT_671106</name>
</gene>
<name>A0A5C3KQM0_COPMA</name>
<dbReference type="OrthoDB" id="3892913at2759"/>
<feature type="compositionally biased region" description="Polar residues" evidence="1">
    <location>
        <begin position="233"/>
        <end position="242"/>
    </location>
</feature>
<proteinExistence type="predicted"/>
<accession>A0A5C3KQM0</accession>
<feature type="compositionally biased region" description="Polar residues" evidence="1">
    <location>
        <begin position="75"/>
        <end position="84"/>
    </location>
</feature>
<feature type="region of interest" description="Disordered" evidence="1">
    <location>
        <begin position="63"/>
        <end position="282"/>
    </location>
</feature>
<feature type="compositionally biased region" description="Acidic residues" evidence="1">
    <location>
        <begin position="209"/>
        <end position="225"/>
    </location>
</feature>
<feature type="compositionally biased region" description="Polar residues" evidence="1">
    <location>
        <begin position="134"/>
        <end position="146"/>
    </location>
</feature>
<dbReference type="STRING" id="230819.A0A5C3KQM0"/>
<evidence type="ECO:0000313" key="3">
    <source>
        <dbReference type="Proteomes" id="UP000307440"/>
    </source>
</evidence>
<evidence type="ECO:0000313" key="2">
    <source>
        <dbReference type="EMBL" id="TFK22860.1"/>
    </source>
</evidence>
<evidence type="ECO:0008006" key="4">
    <source>
        <dbReference type="Google" id="ProtNLM"/>
    </source>
</evidence>
<evidence type="ECO:0000256" key="1">
    <source>
        <dbReference type="SAM" id="MobiDB-lite"/>
    </source>
</evidence>
<protein>
    <recommendedName>
        <fullName evidence="4">SAP domain-containing protein</fullName>
    </recommendedName>
</protein>
<sequence length="282" mass="30967">MVRRHEEEETSTGFPWEQLRANCLRSVCKELGANVSTGTRNDLVEFLRNVEIHGLETALENKQDALDAERERKASISTKNQEQASTRRRNLKRRQPEDEVVVPEQAPSVGQHYNTRHKGLKRVRVSAGPLRAPRNSSPSKPKTQKASAAPSAPTGTGEPQPRRRGRPRKVSQPSFDAGPSASQSPPKRRVVFDGVVPPSRPHTGRDYADDADADGEEVDGDEEEFIVIPNGHADTSSLASSNKENEDPFVPPDPALQPNHHQPENTAASESDAVHQPLEATA</sequence>
<dbReference type="AlphaFoldDB" id="A0A5C3KQM0"/>
<feature type="compositionally biased region" description="Basic residues" evidence="1">
    <location>
        <begin position="114"/>
        <end position="124"/>
    </location>
</feature>
<dbReference type="Proteomes" id="UP000307440">
    <property type="component" value="Unassembled WGS sequence"/>
</dbReference>
<dbReference type="EMBL" id="ML210231">
    <property type="protein sequence ID" value="TFK22860.1"/>
    <property type="molecule type" value="Genomic_DNA"/>
</dbReference>